<evidence type="ECO:0008006" key="6">
    <source>
        <dbReference type="Google" id="ProtNLM"/>
    </source>
</evidence>
<evidence type="ECO:0000259" key="2">
    <source>
        <dbReference type="Pfam" id="PF01370"/>
    </source>
</evidence>
<dbReference type="Proteomes" id="UP000199474">
    <property type="component" value="Unassembled WGS sequence"/>
</dbReference>
<dbReference type="CDD" id="cd05242">
    <property type="entry name" value="SDR_a8"/>
    <property type="match status" value="1"/>
</dbReference>
<dbReference type="InterPro" id="IPR036291">
    <property type="entry name" value="NAD(P)-bd_dom_sf"/>
</dbReference>
<dbReference type="EMBL" id="FOMR01000012">
    <property type="protein sequence ID" value="SFE30950.1"/>
    <property type="molecule type" value="Genomic_DNA"/>
</dbReference>
<name>A0A1I1ZKT1_9BACI</name>
<protein>
    <recommendedName>
        <fullName evidence="6">TIGR01777 family protein</fullName>
    </recommendedName>
</protein>
<dbReference type="InterPro" id="IPR010099">
    <property type="entry name" value="SDR39U1"/>
</dbReference>
<organism evidence="4 5">
    <name type="scientific">Lentibacillus persicus</name>
    <dbReference type="NCBI Taxonomy" id="640948"/>
    <lineage>
        <taxon>Bacteria</taxon>
        <taxon>Bacillati</taxon>
        <taxon>Bacillota</taxon>
        <taxon>Bacilli</taxon>
        <taxon>Bacillales</taxon>
        <taxon>Bacillaceae</taxon>
        <taxon>Lentibacillus</taxon>
    </lineage>
</organism>
<dbReference type="SUPFAM" id="SSF51735">
    <property type="entry name" value="NAD(P)-binding Rossmann-fold domains"/>
    <property type="match status" value="1"/>
</dbReference>
<dbReference type="Gene3D" id="3.40.50.720">
    <property type="entry name" value="NAD(P)-binding Rossmann-like Domain"/>
    <property type="match status" value="1"/>
</dbReference>
<sequence>MNILITGGTGFLGTHLTNALIEKGHHTYILTRSPDKHTDTGNTFFISYDYPVKELPVIHAVVNLAGESLFGYWTLTKKEAIRTSRIETTRQVIHMMKQMKTKPDVFISGSAVGFYGTSEDRIFTEKTAEPGDDFLAEVVTEWEKTAKEAESLGVRTVLTRFGIMLGKEGALPLMKLPVKLFAGGKVGSGEQWISWVHVKDAAGLVQFCLFNNTISGPVNVTAPNPKRNKDFINVLAHVLRRPDWLPVPSFPVRIVLGEMSLLILNGQCVLPQKANDAHYAFSYPSLKAALAETEQ</sequence>
<dbReference type="InterPro" id="IPR001509">
    <property type="entry name" value="Epimerase_deHydtase"/>
</dbReference>
<dbReference type="InterPro" id="IPR013549">
    <property type="entry name" value="DUF1731"/>
</dbReference>
<dbReference type="Pfam" id="PF01370">
    <property type="entry name" value="Epimerase"/>
    <property type="match status" value="1"/>
</dbReference>
<dbReference type="OrthoDB" id="9801773at2"/>
<evidence type="ECO:0000259" key="3">
    <source>
        <dbReference type="Pfam" id="PF08338"/>
    </source>
</evidence>
<gene>
    <name evidence="4" type="ORF">SAMN05216238_11293</name>
</gene>
<dbReference type="PANTHER" id="PTHR11092">
    <property type="entry name" value="SUGAR NUCLEOTIDE EPIMERASE RELATED"/>
    <property type="match status" value="1"/>
</dbReference>
<evidence type="ECO:0000313" key="4">
    <source>
        <dbReference type="EMBL" id="SFE30950.1"/>
    </source>
</evidence>
<dbReference type="AlphaFoldDB" id="A0A1I1ZKT1"/>
<dbReference type="PANTHER" id="PTHR11092:SF0">
    <property type="entry name" value="EPIMERASE FAMILY PROTEIN SDR39U1"/>
    <property type="match status" value="1"/>
</dbReference>
<comment type="similarity">
    <text evidence="1">Belongs to the NAD(P)-dependent epimerase/dehydratase family. SDR39U1 subfamily.</text>
</comment>
<reference evidence="5" key="1">
    <citation type="submission" date="2016-10" db="EMBL/GenBank/DDBJ databases">
        <authorList>
            <person name="Varghese N."/>
            <person name="Submissions S."/>
        </authorList>
    </citation>
    <scope>NUCLEOTIDE SEQUENCE [LARGE SCALE GENOMIC DNA]</scope>
    <source>
        <strain evidence="5">DSM 22530</strain>
    </source>
</reference>
<keyword evidence="5" id="KW-1185">Reference proteome</keyword>
<dbReference type="NCBIfam" id="TIGR01777">
    <property type="entry name" value="yfcH"/>
    <property type="match status" value="1"/>
</dbReference>
<feature type="domain" description="NAD-dependent epimerase/dehydratase" evidence="2">
    <location>
        <begin position="3"/>
        <end position="209"/>
    </location>
</feature>
<proteinExistence type="inferred from homology"/>
<feature type="domain" description="DUF1731" evidence="3">
    <location>
        <begin position="247"/>
        <end position="292"/>
    </location>
</feature>
<evidence type="ECO:0000256" key="1">
    <source>
        <dbReference type="ARBA" id="ARBA00009353"/>
    </source>
</evidence>
<evidence type="ECO:0000313" key="5">
    <source>
        <dbReference type="Proteomes" id="UP000199474"/>
    </source>
</evidence>
<accession>A0A1I1ZKT1</accession>
<dbReference type="RefSeq" id="WP_090086858.1">
    <property type="nucleotide sequence ID" value="NZ_FOMR01000012.1"/>
</dbReference>
<dbReference type="Pfam" id="PF08338">
    <property type="entry name" value="DUF1731"/>
    <property type="match status" value="1"/>
</dbReference>
<dbReference type="STRING" id="640948.SAMN05216238_11293"/>